<dbReference type="GO" id="GO:0031902">
    <property type="term" value="C:late endosome membrane"/>
    <property type="evidence" value="ECO:0007669"/>
    <property type="project" value="UniProtKB-SubCell"/>
</dbReference>
<keyword evidence="9" id="KW-0458">Lysosome</keyword>
<dbReference type="GO" id="GO:0002181">
    <property type="term" value="P:cytoplasmic translation"/>
    <property type="evidence" value="ECO:0007669"/>
    <property type="project" value="Ensembl"/>
</dbReference>
<evidence type="ECO:0000256" key="5">
    <source>
        <dbReference type="ARBA" id="ARBA00022707"/>
    </source>
</evidence>
<evidence type="ECO:0000313" key="13">
    <source>
        <dbReference type="Ensembl" id="ENSCPRP00005024190.1"/>
    </source>
</evidence>
<dbReference type="GO" id="GO:0051020">
    <property type="term" value="F:GTPase binding"/>
    <property type="evidence" value="ECO:0007669"/>
    <property type="project" value="Ensembl"/>
</dbReference>
<evidence type="ECO:0000256" key="1">
    <source>
        <dbReference type="ARBA" id="ARBA00004122"/>
    </source>
</evidence>
<feature type="region of interest" description="Disordered" evidence="12">
    <location>
        <begin position="1"/>
        <end position="27"/>
    </location>
</feature>
<dbReference type="GO" id="GO:0150032">
    <property type="term" value="P:positive regulation of protein localization to lysosome"/>
    <property type="evidence" value="ECO:0007669"/>
    <property type="project" value="Ensembl"/>
</dbReference>
<reference evidence="13" key="2">
    <citation type="submission" date="2025-09" db="UniProtKB">
        <authorList>
            <consortium name="Ensembl"/>
        </authorList>
    </citation>
    <scope>IDENTIFICATION</scope>
</reference>
<comment type="similarity">
    <text evidence="3">Belongs to the LAMTOR1 family.</text>
</comment>
<keyword evidence="5" id="KW-0519">Myristate</keyword>
<dbReference type="GO" id="GO:0038202">
    <property type="term" value="P:TORC1 signaling"/>
    <property type="evidence" value="ECO:0007669"/>
    <property type="project" value="Ensembl"/>
</dbReference>
<protein>
    <recommendedName>
        <fullName evidence="4">Ragulator complex protein LAMTOR1</fullName>
    </recommendedName>
    <alternativeName>
        <fullName evidence="11">Late endosomal/lysosomal adaptor and MAPK and MTOR activator 1</fullName>
    </alternativeName>
</protein>
<dbReference type="GO" id="GO:0010874">
    <property type="term" value="P:regulation of cholesterol efflux"/>
    <property type="evidence" value="ECO:0007669"/>
    <property type="project" value="Ensembl"/>
</dbReference>
<dbReference type="Pfam" id="PF15454">
    <property type="entry name" value="LAMTOR"/>
    <property type="match status" value="1"/>
</dbReference>
<evidence type="ECO:0000313" key="14">
    <source>
        <dbReference type="Proteomes" id="UP000594220"/>
    </source>
</evidence>
<dbReference type="GO" id="GO:0005085">
    <property type="term" value="F:guanyl-nucleotide exchange factor activity"/>
    <property type="evidence" value="ECO:0007669"/>
    <property type="project" value="Ensembl"/>
</dbReference>
<evidence type="ECO:0000256" key="3">
    <source>
        <dbReference type="ARBA" id="ARBA00010861"/>
    </source>
</evidence>
<comment type="subcellular location">
    <subcellularLocation>
        <location evidence="2">Late endosome membrane</location>
        <topology evidence="2">Lipid-anchor</topology>
        <orientation evidence="2">Cytoplasmic side</orientation>
    </subcellularLocation>
    <subcellularLocation>
        <location evidence="1">Lysosome membrane</location>
        <topology evidence="1">Lipid-anchor</topology>
        <orientation evidence="1">Cytoplasmic side</orientation>
    </subcellularLocation>
</comment>
<dbReference type="GO" id="GO:0032418">
    <property type="term" value="P:lysosome localization"/>
    <property type="evidence" value="ECO:0007669"/>
    <property type="project" value="Ensembl"/>
</dbReference>
<evidence type="ECO:0000256" key="7">
    <source>
        <dbReference type="ARBA" id="ARBA00023136"/>
    </source>
</evidence>
<dbReference type="GO" id="GO:0031669">
    <property type="term" value="P:cellular response to nutrient levels"/>
    <property type="evidence" value="ECO:0007669"/>
    <property type="project" value="Ensembl"/>
</dbReference>
<dbReference type="GO" id="GO:0043495">
    <property type="term" value="F:protein-membrane adaptor activity"/>
    <property type="evidence" value="ECO:0007669"/>
    <property type="project" value="Ensembl"/>
</dbReference>
<dbReference type="InterPro" id="IPR028209">
    <property type="entry name" value="LAMTOR1/MEH1"/>
</dbReference>
<dbReference type="GO" id="GO:0042632">
    <property type="term" value="P:cholesterol homeostasis"/>
    <property type="evidence" value="ECO:0007669"/>
    <property type="project" value="Ensembl"/>
</dbReference>
<dbReference type="GO" id="GO:0071986">
    <property type="term" value="C:Ragulator complex"/>
    <property type="evidence" value="ECO:0007669"/>
    <property type="project" value="Ensembl"/>
</dbReference>
<evidence type="ECO:0000256" key="2">
    <source>
        <dbReference type="ARBA" id="ARBA00004577"/>
    </source>
</evidence>
<dbReference type="GO" id="GO:0005765">
    <property type="term" value="C:lysosomal membrane"/>
    <property type="evidence" value="ECO:0007669"/>
    <property type="project" value="UniProtKB-SubCell"/>
</dbReference>
<dbReference type="PANTHER" id="PTHR13401">
    <property type="entry name" value="RAGULATOR COMPLEX PROTEIN LAMTOR1"/>
    <property type="match status" value="1"/>
</dbReference>
<keyword evidence="10" id="KW-0449">Lipoprotein</keyword>
<evidence type="ECO:0000256" key="6">
    <source>
        <dbReference type="ARBA" id="ARBA00022753"/>
    </source>
</evidence>
<dbReference type="GO" id="GO:0007032">
    <property type="term" value="P:endosome organization"/>
    <property type="evidence" value="ECO:0007669"/>
    <property type="project" value="Ensembl"/>
</dbReference>
<dbReference type="GO" id="GO:0045947">
    <property type="term" value="P:negative regulation of translational initiation"/>
    <property type="evidence" value="ECO:0007669"/>
    <property type="project" value="Ensembl"/>
</dbReference>
<dbReference type="GO" id="GO:1990877">
    <property type="term" value="C:FNIP-folliculin RagC/D GAP"/>
    <property type="evidence" value="ECO:0007669"/>
    <property type="project" value="Ensembl"/>
</dbReference>
<dbReference type="GO" id="GO:0001558">
    <property type="term" value="P:regulation of cell growth"/>
    <property type="evidence" value="ECO:0007669"/>
    <property type="project" value="Ensembl"/>
</dbReference>
<reference evidence="13" key="1">
    <citation type="submission" date="2025-08" db="UniProtKB">
        <authorList>
            <consortium name="Ensembl"/>
        </authorList>
    </citation>
    <scope>IDENTIFICATION</scope>
</reference>
<keyword evidence="14" id="KW-1185">Reference proteome</keyword>
<keyword evidence="7" id="KW-0472">Membrane</keyword>
<name>A0A7M4FFB4_CROPO</name>
<organism evidence="13 14">
    <name type="scientific">Crocodylus porosus</name>
    <name type="common">Saltwater crocodile</name>
    <name type="synonym">Estuarine crocodile</name>
    <dbReference type="NCBI Taxonomy" id="8502"/>
    <lineage>
        <taxon>Eukaryota</taxon>
        <taxon>Metazoa</taxon>
        <taxon>Chordata</taxon>
        <taxon>Craniata</taxon>
        <taxon>Vertebrata</taxon>
        <taxon>Euteleostomi</taxon>
        <taxon>Archelosauria</taxon>
        <taxon>Archosauria</taxon>
        <taxon>Crocodylia</taxon>
        <taxon>Longirostres</taxon>
        <taxon>Crocodylidae</taxon>
        <taxon>Crocodylus</taxon>
    </lineage>
</organism>
<dbReference type="GO" id="GO:0016197">
    <property type="term" value="P:endosomal transport"/>
    <property type="evidence" value="ECO:0007669"/>
    <property type="project" value="Ensembl"/>
</dbReference>
<evidence type="ECO:0000256" key="10">
    <source>
        <dbReference type="ARBA" id="ARBA00023288"/>
    </source>
</evidence>
<dbReference type="GO" id="GO:0072657">
    <property type="term" value="P:protein localization to membrane"/>
    <property type="evidence" value="ECO:0007669"/>
    <property type="project" value="Ensembl"/>
</dbReference>
<dbReference type="SMART" id="SM01262">
    <property type="entry name" value="LAMTOR"/>
    <property type="match status" value="1"/>
</dbReference>
<dbReference type="Ensembl" id="ENSCPRT00005028240.1">
    <property type="protein sequence ID" value="ENSCPRP00005024190.1"/>
    <property type="gene ID" value="ENSCPRG00005016797.1"/>
</dbReference>
<dbReference type="GO" id="GO:0061462">
    <property type="term" value="P:protein localization to lysosome"/>
    <property type="evidence" value="ECO:0007669"/>
    <property type="project" value="Ensembl"/>
</dbReference>
<sequence>PGRPGPAGQRPPLPPLPPGPAWPGHGVLLQQRERGLRPASAENGLSLGDGVPFACLQVALAELPGVCWQCVEEETKRLLEPAASPPNKALNGTEHSYHNLPSARTDEQAMLSSILAKTAINIIDVSAADSQGMEQHEYMDRARQYSTRLAMLSNNLTHWKKLPPLPSLTSQPHQVLASEPVPFADLQQVRSSLDQRAGVL</sequence>
<dbReference type="GO" id="GO:0060620">
    <property type="term" value="P:regulation of cholesterol import"/>
    <property type="evidence" value="ECO:0007669"/>
    <property type="project" value="Ensembl"/>
</dbReference>
<accession>A0A7M4FFB4</accession>
<dbReference type="GO" id="GO:0071230">
    <property type="term" value="P:cellular response to amino acid stimulus"/>
    <property type="evidence" value="ECO:0007669"/>
    <property type="project" value="Ensembl"/>
</dbReference>
<dbReference type="GO" id="GO:0043410">
    <property type="term" value="P:positive regulation of MAPK cascade"/>
    <property type="evidence" value="ECO:0007669"/>
    <property type="project" value="Ensembl"/>
</dbReference>
<dbReference type="GO" id="GO:0001919">
    <property type="term" value="P:regulation of receptor recycling"/>
    <property type="evidence" value="ECO:0007669"/>
    <property type="project" value="Ensembl"/>
</dbReference>
<dbReference type="GO" id="GO:0007040">
    <property type="term" value="P:lysosome organization"/>
    <property type="evidence" value="ECO:0007669"/>
    <property type="project" value="Ensembl"/>
</dbReference>
<dbReference type="PANTHER" id="PTHR13401:SF2">
    <property type="entry name" value="RAGULATOR COMPLEX PROTEIN LAMTOR1"/>
    <property type="match status" value="1"/>
</dbReference>
<gene>
    <name evidence="13" type="primary">LAMTOR1</name>
</gene>
<evidence type="ECO:0000256" key="9">
    <source>
        <dbReference type="ARBA" id="ARBA00023228"/>
    </source>
</evidence>
<dbReference type="GO" id="GO:0000045">
    <property type="term" value="P:autophagosome assembly"/>
    <property type="evidence" value="ECO:0007669"/>
    <property type="project" value="Ensembl"/>
</dbReference>
<evidence type="ECO:0000256" key="11">
    <source>
        <dbReference type="ARBA" id="ARBA00032695"/>
    </source>
</evidence>
<feature type="compositionally biased region" description="Pro residues" evidence="12">
    <location>
        <begin position="1"/>
        <end position="21"/>
    </location>
</feature>
<evidence type="ECO:0000256" key="4">
    <source>
        <dbReference type="ARBA" id="ARBA00016099"/>
    </source>
</evidence>
<dbReference type="GO" id="GO:1904263">
    <property type="term" value="P:positive regulation of TORC1 signaling"/>
    <property type="evidence" value="ECO:0007669"/>
    <property type="project" value="Ensembl"/>
</dbReference>
<dbReference type="GeneTree" id="ENSGT00390000016789"/>
<dbReference type="Proteomes" id="UP000594220">
    <property type="component" value="Unplaced"/>
</dbReference>
<keyword evidence="6" id="KW-0967">Endosome</keyword>
<evidence type="ECO:0000256" key="12">
    <source>
        <dbReference type="SAM" id="MobiDB-lite"/>
    </source>
</evidence>
<dbReference type="GO" id="GO:0045948">
    <property type="term" value="P:positive regulation of translational initiation"/>
    <property type="evidence" value="ECO:0007669"/>
    <property type="project" value="Ensembl"/>
</dbReference>
<evidence type="ECO:0000256" key="8">
    <source>
        <dbReference type="ARBA" id="ARBA00023139"/>
    </source>
</evidence>
<keyword evidence="8" id="KW-0564">Palmitate</keyword>
<proteinExistence type="inferred from homology"/>
<dbReference type="GO" id="GO:0045121">
    <property type="term" value="C:membrane raft"/>
    <property type="evidence" value="ECO:0007669"/>
    <property type="project" value="InterPro"/>
</dbReference>
<dbReference type="GO" id="GO:0010507">
    <property type="term" value="P:negative regulation of autophagy"/>
    <property type="evidence" value="ECO:0007669"/>
    <property type="project" value="Ensembl"/>
</dbReference>
<dbReference type="AlphaFoldDB" id="A0A7M4FFB4"/>